<dbReference type="EMBL" id="BTSY01000001">
    <property type="protein sequence ID" value="GMT09047.1"/>
    <property type="molecule type" value="Genomic_DNA"/>
</dbReference>
<proteinExistence type="predicted"/>
<dbReference type="GO" id="GO:0009755">
    <property type="term" value="P:hormone-mediated signaling pathway"/>
    <property type="evidence" value="ECO:0007669"/>
    <property type="project" value="TreeGrafter"/>
</dbReference>
<keyword evidence="4" id="KW-0675">Receptor</keyword>
<name>A0AAV5UR43_9BILA</name>
<evidence type="ECO:0000256" key="5">
    <source>
        <dbReference type="ARBA" id="ARBA00023224"/>
    </source>
</evidence>
<dbReference type="Proteomes" id="UP001432322">
    <property type="component" value="Unassembled WGS sequence"/>
</dbReference>
<dbReference type="Gene3D" id="3.80.10.10">
    <property type="entry name" value="Ribonuclease Inhibitor"/>
    <property type="match status" value="1"/>
</dbReference>
<gene>
    <name evidence="7" type="ORF">PFISCL1PPCAC_344</name>
</gene>
<dbReference type="GO" id="GO:0007189">
    <property type="term" value="P:adenylate cyclase-activating G protein-coupled receptor signaling pathway"/>
    <property type="evidence" value="ECO:0007669"/>
    <property type="project" value="TreeGrafter"/>
</dbReference>
<accession>A0AAV5UR43</accession>
<comment type="caution">
    <text evidence="7">The sequence shown here is derived from an EMBL/GenBank/DDBJ whole genome shotgun (WGS) entry which is preliminary data.</text>
</comment>
<evidence type="ECO:0000256" key="3">
    <source>
        <dbReference type="ARBA" id="ARBA00023040"/>
    </source>
</evidence>
<keyword evidence="2" id="KW-1003">Cell membrane</keyword>
<feature type="chain" id="PRO_5043865281" evidence="6">
    <location>
        <begin position="36"/>
        <end position="264"/>
    </location>
</feature>
<dbReference type="SUPFAM" id="SSF52058">
    <property type="entry name" value="L domain-like"/>
    <property type="match status" value="1"/>
</dbReference>
<feature type="non-terminal residue" evidence="7">
    <location>
        <position position="1"/>
    </location>
</feature>
<keyword evidence="5" id="KW-0807">Transducer</keyword>
<dbReference type="Pfam" id="PF13306">
    <property type="entry name" value="LRR_5"/>
    <property type="match status" value="1"/>
</dbReference>
<evidence type="ECO:0000256" key="2">
    <source>
        <dbReference type="ARBA" id="ARBA00022475"/>
    </source>
</evidence>
<comment type="subcellular location">
    <subcellularLocation>
        <location evidence="1">Cell membrane</location>
        <topology evidence="1">Multi-pass membrane protein</topology>
    </subcellularLocation>
</comment>
<keyword evidence="2" id="KW-0472">Membrane</keyword>
<dbReference type="InterPro" id="IPR026906">
    <property type="entry name" value="LRR_5"/>
</dbReference>
<sequence>PPRLKIASLNGMGGTSAVARLALLFLLLDFKPSSSQRTDSYPLIANIANKKECPLPGETETCKCITRVRKEIEEYCCCIGASIRTVPQNMTGNLRSLLLYRTSITSIPLDAFSKYDLLEELEIHTMSITSFDYSSLRNMTHLRKFIIRNCTSLTEIEGTMMLSHRKIRKIDLRSNALRFLPTMEMSAAHTFNAEVDLTDNEIELIPTGKLRNLLVRLFKITHNRLQRIEADAFVNSSIHDLWLHDNPDLTHLAPNAFAQINVLN</sequence>
<evidence type="ECO:0000256" key="4">
    <source>
        <dbReference type="ARBA" id="ARBA00023170"/>
    </source>
</evidence>
<dbReference type="InterPro" id="IPR032675">
    <property type="entry name" value="LRR_dom_sf"/>
</dbReference>
<evidence type="ECO:0000256" key="1">
    <source>
        <dbReference type="ARBA" id="ARBA00004651"/>
    </source>
</evidence>
<feature type="non-terminal residue" evidence="7">
    <location>
        <position position="264"/>
    </location>
</feature>
<dbReference type="GO" id="GO:0005886">
    <property type="term" value="C:plasma membrane"/>
    <property type="evidence" value="ECO:0007669"/>
    <property type="project" value="UniProtKB-SubCell"/>
</dbReference>
<protein>
    <submittedName>
        <fullName evidence="7">Uncharacterized protein</fullName>
    </submittedName>
</protein>
<evidence type="ECO:0000313" key="7">
    <source>
        <dbReference type="EMBL" id="GMT09047.1"/>
    </source>
</evidence>
<dbReference type="PANTHER" id="PTHR24372:SF74">
    <property type="entry name" value="LP13728P"/>
    <property type="match status" value="1"/>
</dbReference>
<reference evidence="7" key="1">
    <citation type="submission" date="2023-10" db="EMBL/GenBank/DDBJ databases">
        <title>Genome assembly of Pristionchus species.</title>
        <authorList>
            <person name="Yoshida K."/>
            <person name="Sommer R.J."/>
        </authorList>
    </citation>
    <scope>NUCLEOTIDE SEQUENCE</scope>
    <source>
        <strain evidence="7">RS5133</strain>
    </source>
</reference>
<organism evidence="7 8">
    <name type="scientific">Pristionchus fissidentatus</name>
    <dbReference type="NCBI Taxonomy" id="1538716"/>
    <lineage>
        <taxon>Eukaryota</taxon>
        <taxon>Metazoa</taxon>
        <taxon>Ecdysozoa</taxon>
        <taxon>Nematoda</taxon>
        <taxon>Chromadorea</taxon>
        <taxon>Rhabditida</taxon>
        <taxon>Rhabditina</taxon>
        <taxon>Diplogasteromorpha</taxon>
        <taxon>Diplogasteroidea</taxon>
        <taxon>Neodiplogasteridae</taxon>
        <taxon>Pristionchus</taxon>
    </lineage>
</organism>
<evidence type="ECO:0000256" key="6">
    <source>
        <dbReference type="SAM" id="SignalP"/>
    </source>
</evidence>
<dbReference type="PANTHER" id="PTHR24372">
    <property type="entry name" value="GLYCOPROTEIN HORMONE RECEPTOR"/>
    <property type="match status" value="1"/>
</dbReference>
<keyword evidence="3" id="KW-0297">G-protein coupled receptor</keyword>
<evidence type="ECO:0000313" key="8">
    <source>
        <dbReference type="Proteomes" id="UP001432322"/>
    </source>
</evidence>
<keyword evidence="6" id="KW-0732">Signal</keyword>
<dbReference type="AlphaFoldDB" id="A0AAV5UR43"/>
<keyword evidence="8" id="KW-1185">Reference proteome</keyword>
<dbReference type="GO" id="GO:0008528">
    <property type="term" value="F:G protein-coupled peptide receptor activity"/>
    <property type="evidence" value="ECO:0007669"/>
    <property type="project" value="TreeGrafter"/>
</dbReference>
<feature type="signal peptide" evidence="6">
    <location>
        <begin position="1"/>
        <end position="35"/>
    </location>
</feature>